<keyword evidence="2" id="KW-1185">Reference proteome</keyword>
<evidence type="ECO:0000313" key="2">
    <source>
        <dbReference type="Proteomes" id="UP001057402"/>
    </source>
</evidence>
<organism evidence="1 2">
    <name type="scientific">Melastoma candidum</name>
    <dbReference type="NCBI Taxonomy" id="119954"/>
    <lineage>
        <taxon>Eukaryota</taxon>
        <taxon>Viridiplantae</taxon>
        <taxon>Streptophyta</taxon>
        <taxon>Embryophyta</taxon>
        <taxon>Tracheophyta</taxon>
        <taxon>Spermatophyta</taxon>
        <taxon>Magnoliopsida</taxon>
        <taxon>eudicotyledons</taxon>
        <taxon>Gunneridae</taxon>
        <taxon>Pentapetalae</taxon>
        <taxon>rosids</taxon>
        <taxon>malvids</taxon>
        <taxon>Myrtales</taxon>
        <taxon>Melastomataceae</taxon>
        <taxon>Melastomatoideae</taxon>
        <taxon>Melastomateae</taxon>
        <taxon>Melastoma</taxon>
    </lineage>
</organism>
<dbReference type="Proteomes" id="UP001057402">
    <property type="component" value="Chromosome 3"/>
</dbReference>
<comment type="caution">
    <text evidence="1">The sequence shown here is derived from an EMBL/GenBank/DDBJ whole genome shotgun (WGS) entry which is preliminary data.</text>
</comment>
<proteinExistence type="predicted"/>
<name>A0ACB9RX53_9MYRT</name>
<dbReference type="EMBL" id="CM042882">
    <property type="protein sequence ID" value="KAI4383485.1"/>
    <property type="molecule type" value="Genomic_DNA"/>
</dbReference>
<protein>
    <submittedName>
        <fullName evidence="1">Uncharacterized protein</fullName>
    </submittedName>
</protein>
<gene>
    <name evidence="1" type="ORF">MLD38_009318</name>
</gene>
<accession>A0ACB9RX53</accession>
<evidence type="ECO:0000313" key="1">
    <source>
        <dbReference type="EMBL" id="KAI4383485.1"/>
    </source>
</evidence>
<sequence length="371" mass="39497">MESSGDEDDYTSDPSVTPPSPCFFPFIMSGGAGGGRLPFLHDHDHNHPHHPFPVFEPLPNSFDQGVWLGLTDRSNNNNQLHQNQLFQLGVGGDELGVMLPPPALQVPGNLGNFSSQSQTSDGLMGGAPNLAIPLASDHLKPPEERPGRGNNRGTMPLQRKPKKRIRASRRAPTTVLTTDTDNFRAMVQEFTGIPAPPFAAPSSPFLRAPLDLFGKNFASSASAMGTSLPQPSYLLRPIAQRKFQAAPSPTTLFAPVSTSGNNTGMVMTSTELSFPLVSDSNNHISGNPNGTSSSTSILDLGQVIAKYTPDHNQEPADEGTEKIPQVNLGLQGVGDGSVVSSSPSRNFGIAARSEGRPRMEPWICTSDGSLV</sequence>
<reference evidence="2" key="1">
    <citation type="journal article" date="2023" name="Front. Plant Sci.">
        <title>Chromosomal-level genome assembly of Melastoma candidum provides insights into trichome evolution.</title>
        <authorList>
            <person name="Zhong Y."/>
            <person name="Wu W."/>
            <person name="Sun C."/>
            <person name="Zou P."/>
            <person name="Liu Y."/>
            <person name="Dai S."/>
            <person name="Zhou R."/>
        </authorList>
    </citation>
    <scope>NUCLEOTIDE SEQUENCE [LARGE SCALE GENOMIC DNA]</scope>
</reference>